<dbReference type="Gene3D" id="2.30.30.100">
    <property type="match status" value="1"/>
</dbReference>
<evidence type="ECO:0000313" key="16">
    <source>
        <dbReference type="EMBL" id="PRP83319.1"/>
    </source>
</evidence>
<dbReference type="SUPFAM" id="SSF47370">
    <property type="entry name" value="Bromodomain"/>
    <property type="match status" value="1"/>
</dbReference>
<evidence type="ECO:0000256" key="1">
    <source>
        <dbReference type="ARBA" id="ARBA00004123"/>
    </source>
</evidence>
<feature type="domain" description="Sm" evidence="15">
    <location>
        <begin position="25"/>
        <end position="111"/>
    </location>
</feature>
<dbReference type="EMBL" id="MDYQ01000084">
    <property type="protein sequence ID" value="PRP83319.1"/>
    <property type="molecule type" value="Genomic_DNA"/>
</dbReference>
<dbReference type="PROSITE" id="PS52002">
    <property type="entry name" value="SM"/>
    <property type="match status" value="1"/>
</dbReference>
<dbReference type="InterPro" id="IPR001487">
    <property type="entry name" value="Bromodomain"/>
</dbReference>
<feature type="region of interest" description="Disordered" evidence="13">
    <location>
        <begin position="169"/>
        <end position="203"/>
    </location>
</feature>
<dbReference type="SMART" id="SM00651">
    <property type="entry name" value="Sm"/>
    <property type="match status" value="1"/>
</dbReference>
<dbReference type="Gene3D" id="1.20.920.10">
    <property type="entry name" value="Bromodomain-like"/>
    <property type="match status" value="1"/>
</dbReference>
<keyword evidence="7 12" id="KW-0103">Bromodomain</keyword>
<evidence type="ECO:0000256" key="12">
    <source>
        <dbReference type="PROSITE-ProRule" id="PRU00035"/>
    </source>
</evidence>
<feature type="compositionally biased region" description="Low complexity" evidence="13">
    <location>
        <begin position="179"/>
        <end position="191"/>
    </location>
</feature>
<sequence>MATRKDGKEGEPELSEEDRFRTGPLSVLMESQRNNTQVLINVRNNRKLLGRVKAFDRHCNMVLENVRELWTEIPKTGKGVAKAKPQNKNRFISKMFLRGDSVILVLRNPQGGPASLYPYFTKNAMRPSRTQISSRLHLAENSSRCFGTCIGGAEMSFLHSILPSNISAPQVQQPPAPPTSVVTPVVTPSSTNAAHPQVAPPLNPVNSGRVSNNGGSPSIPSATSGGILDLGNLRELFQPRSGKEILPASLRPLCSSFIAPEGPIIKYSEYFAPPPPTADQIVSRKKEQIALSDISALELIERDSRNSFESTFEPASIVIREKQKDDDTNQDIGFPLSLEDNTATTEDVPLLSLVQLDRWEDRIMWDDKSDDEGPVLSEKQKKSLRPRASLWGEITAAPPENPDENGRVGQDNREKEEFVKLPWHRNGLIERDWDKNILWDEDTETGPAELIIDLNDRNIFSVDPTIDGRTNADAQAEFTKPDKPARRRREGGEDDLDPFNLSNDKHYRAATKSTGKVNNKFGKTRVIHSEPALKLSLVKSYHTKEEYARFHRPLHKIPTLCNIPILIEKPNESDKRIEIRRESDLFARDGRTVLCEYVEQRPLLYNNLGMGTKFRNYYRKKNSTENPLLRFEDGDNVFLDDADESPFDLGNIFPGKTVQAMDNNMFRAPIFKHAVPETDFLLVRSGDKMYIREIPAIYTVGQIQPKIEVPIPNSRSANTFMKNRLQAYIYRLFLRDLTIQVKITDVSNLFPGNSETAIRKRLKDCAGFQRGGGDTGAWMVKDQSQLPSEEELRSMVTPETLCCYESMQLGHQELDQAGVTRFNSISTNFSSAVQQIEESSNDDVKTAVQMLEEELLLTPWNLTNNFIQYKQNKTMLQLNGVGDPSGCGEAFSYIKMPIKANTMTKNKPLIPTKKSVTGTDSDLRKLKLDEARDFLLQAGVSDEKISKMSRWERIGAVRRVSNEAVLAGDGINKFARGSRYSMHQQQMQHQEQVQLIWENQISALSNPEPIPSDDEDEDMFLFANQLTNILHNEAHKRKRNNETQKEEDETEEMKYLMQDVHTKLERVEGDGTENNTYDYQPVNGGDVDGKKALRITKTIQNADGSTSQQVKIITDPQEIEEILAREKEKDRKLRLVSKKPKHQLTSEEEESKIREKKEKRRLQEQLRRLKKTKEKQDEYKKRILQGEAIPNDMLTGGITCTACGMAGHMKTNRVCPFFDEGKQQSTKSSGSRHRHDSSSGSKKRKERGKNDDDTFDLDLEEDYINKARSEKGHKRRTRGSSGAQVALSNLLEKLVARINALDFSMSFRTKVTAKEAPDYHEVIKNPIDLSVIMNKARTNQYKSRETFLADFHLMRYNCYTYNQTRNPHLLGLVDTLQTYLQKYIEEVDEELTKYEKEVENTENPGSPSSTTGSPGQYSPGQYSPGQYSPGQYSPGQYSPKYPAYSPPPSTSAPSLYPDTSPHNTMSPNHNTDALVNSWMQVMK</sequence>
<dbReference type="OrthoDB" id="5752at2759"/>
<dbReference type="FunCoup" id="A0A2P6NH91">
    <property type="interactions" value="243"/>
</dbReference>
<comment type="similarity">
    <text evidence="4">Belongs to the TAF1 family.</text>
</comment>
<dbReference type="InterPro" id="IPR047575">
    <property type="entry name" value="Sm"/>
</dbReference>
<name>A0A2P6NH91_9EUKA</name>
<dbReference type="InParanoid" id="A0A2P6NH91"/>
<dbReference type="PROSITE" id="PS00633">
    <property type="entry name" value="BROMODOMAIN_1"/>
    <property type="match status" value="1"/>
</dbReference>
<feature type="compositionally biased region" description="Basic residues" evidence="13">
    <location>
        <begin position="1230"/>
        <end position="1247"/>
    </location>
</feature>
<dbReference type="InterPro" id="IPR001163">
    <property type="entry name" value="Sm_dom_euk/arc"/>
</dbReference>
<feature type="region of interest" description="Disordered" evidence="13">
    <location>
        <begin position="1133"/>
        <end position="1161"/>
    </location>
</feature>
<dbReference type="GO" id="GO:0030532">
    <property type="term" value="C:small nuclear ribonucleoprotein complex"/>
    <property type="evidence" value="ECO:0007669"/>
    <property type="project" value="InterPro"/>
</dbReference>
<dbReference type="InterPro" id="IPR036427">
    <property type="entry name" value="Bromodomain-like_sf"/>
</dbReference>
<evidence type="ECO:0000313" key="17">
    <source>
        <dbReference type="Proteomes" id="UP000241769"/>
    </source>
</evidence>
<dbReference type="PRINTS" id="PR00503">
    <property type="entry name" value="BROMODOMAIN"/>
</dbReference>
<comment type="subcellular location">
    <subcellularLocation>
        <location evidence="2">Cytoplasm</location>
        <location evidence="2">Cytosol</location>
    </subcellularLocation>
    <subcellularLocation>
        <location evidence="1">Nucleus</location>
    </subcellularLocation>
</comment>
<dbReference type="Pfam" id="PF01423">
    <property type="entry name" value="LSM"/>
    <property type="match status" value="1"/>
</dbReference>
<feature type="compositionally biased region" description="Low complexity" evidence="13">
    <location>
        <begin position="1404"/>
        <end position="1420"/>
    </location>
</feature>
<dbReference type="PANTHER" id="PTHR13900">
    <property type="entry name" value="TRANSCRIPTION INITIATION FACTOR TFIID"/>
    <property type="match status" value="1"/>
</dbReference>
<feature type="region of interest" description="Disordered" evidence="13">
    <location>
        <begin position="1394"/>
        <end position="1471"/>
    </location>
</feature>
<reference evidence="16 17" key="1">
    <citation type="journal article" date="2018" name="Genome Biol. Evol.">
        <title>Multiple Roots of Fruiting Body Formation in Amoebozoa.</title>
        <authorList>
            <person name="Hillmann F."/>
            <person name="Forbes G."/>
            <person name="Novohradska S."/>
            <person name="Ferling I."/>
            <person name="Riege K."/>
            <person name="Groth M."/>
            <person name="Westermann M."/>
            <person name="Marz M."/>
            <person name="Spaller T."/>
            <person name="Winckler T."/>
            <person name="Schaap P."/>
            <person name="Glockner G."/>
        </authorList>
    </citation>
    <scope>NUCLEOTIDE SEQUENCE [LARGE SCALE GENOMIC DNA]</scope>
    <source>
        <strain evidence="16 17">Jena</strain>
    </source>
</reference>
<dbReference type="InterPro" id="IPR027248">
    <property type="entry name" value="Sm_D2"/>
</dbReference>
<keyword evidence="16" id="KW-0396">Initiation factor</keyword>
<keyword evidence="9" id="KW-0539">Nucleus</keyword>
<dbReference type="GO" id="GO:0016251">
    <property type="term" value="F:RNA polymerase II general transcription initiation factor activity"/>
    <property type="evidence" value="ECO:0007669"/>
    <property type="project" value="InterPro"/>
</dbReference>
<dbReference type="InterPro" id="IPR018359">
    <property type="entry name" value="Bromodomain_CS"/>
</dbReference>
<evidence type="ECO:0000256" key="7">
    <source>
        <dbReference type="ARBA" id="ARBA00023117"/>
    </source>
</evidence>
<dbReference type="InterPro" id="IPR022591">
    <property type="entry name" value="TAF1_HAT_dom"/>
</dbReference>
<evidence type="ECO:0000256" key="6">
    <source>
        <dbReference type="ARBA" id="ARBA00022664"/>
    </source>
</evidence>
<organism evidence="16 17">
    <name type="scientific">Planoprotostelium fungivorum</name>
    <dbReference type="NCBI Taxonomy" id="1890364"/>
    <lineage>
        <taxon>Eukaryota</taxon>
        <taxon>Amoebozoa</taxon>
        <taxon>Evosea</taxon>
        <taxon>Variosea</taxon>
        <taxon>Cavosteliida</taxon>
        <taxon>Cavosteliaceae</taxon>
        <taxon>Planoprotostelium</taxon>
    </lineage>
</organism>
<dbReference type="GO" id="GO:0051123">
    <property type="term" value="P:RNA polymerase II preinitiation complex assembly"/>
    <property type="evidence" value="ECO:0007669"/>
    <property type="project" value="TreeGrafter"/>
</dbReference>
<evidence type="ECO:0000256" key="4">
    <source>
        <dbReference type="ARBA" id="ARBA00009064"/>
    </source>
</evidence>
<dbReference type="InterPro" id="IPR040240">
    <property type="entry name" value="TAF1"/>
</dbReference>
<feature type="region of interest" description="Disordered" evidence="13">
    <location>
        <begin position="466"/>
        <end position="503"/>
    </location>
</feature>
<dbReference type="PANTHER" id="PTHR13900:SF0">
    <property type="entry name" value="TRANSCRIPTION INITIATION FACTOR TFIID SUBUNIT 1"/>
    <property type="match status" value="1"/>
</dbReference>
<accession>A0A2P6NH91</accession>
<evidence type="ECO:0000256" key="3">
    <source>
        <dbReference type="ARBA" id="ARBA00008146"/>
    </source>
</evidence>
<dbReference type="FunFam" id="2.30.30.100:FF:000020">
    <property type="entry name" value="Small nuclear ribonucleoprotein Sm D2"/>
    <property type="match status" value="1"/>
</dbReference>
<dbReference type="GO" id="GO:0004402">
    <property type="term" value="F:histone acetyltransferase activity"/>
    <property type="evidence" value="ECO:0007669"/>
    <property type="project" value="InterPro"/>
</dbReference>
<dbReference type="GO" id="GO:0005829">
    <property type="term" value="C:cytosol"/>
    <property type="evidence" value="ECO:0007669"/>
    <property type="project" value="UniProtKB-SubCell"/>
</dbReference>
<dbReference type="PROSITE" id="PS50014">
    <property type="entry name" value="BROMODOMAIN_2"/>
    <property type="match status" value="1"/>
</dbReference>
<dbReference type="GO" id="GO:0003723">
    <property type="term" value="F:RNA binding"/>
    <property type="evidence" value="ECO:0007669"/>
    <property type="project" value="InterPro"/>
</dbReference>
<evidence type="ECO:0000256" key="8">
    <source>
        <dbReference type="ARBA" id="ARBA00023187"/>
    </source>
</evidence>
<protein>
    <recommendedName>
        <fullName evidence="11">snRNP core protein D2</fullName>
    </recommendedName>
</protein>
<keyword evidence="17" id="KW-1185">Reference proteome</keyword>
<feature type="compositionally biased region" description="Basic and acidic residues" evidence="13">
    <location>
        <begin position="1"/>
        <end position="21"/>
    </location>
</feature>
<dbReference type="InterPro" id="IPR010920">
    <property type="entry name" value="LSM_dom_sf"/>
</dbReference>
<dbReference type="CDD" id="cd04369">
    <property type="entry name" value="Bromodomain"/>
    <property type="match status" value="1"/>
</dbReference>
<proteinExistence type="inferred from homology"/>
<gene>
    <name evidence="16" type="ORF">PROFUN_09300</name>
</gene>
<evidence type="ECO:0000256" key="5">
    <source>
        <dbReference type="ARBA" id="ARBA00022490"/>
    </source>
</evidence>
<dbReference type="CDD" id="cd01720">
    <property type="entry name" value="Sm_D2"/>
    <property type="match status" value="1"/>
</dbReference>
<evidence type="ECO:0000256" key="10">
    <source>
        <dbReference type="ARBA" id="ARBA00023274"/>
    </source>
</evidence>
<dbReference type="GO" id="GO:0006397">
    <property type="term" value="P:mRNA processing"/>
    <property type="evidence" value="ECO:0007669"/>
    <property type="project" value="UniProtKB-KW"/>
</dbReference>
<keyword evidence="6" id="KW-0507">mRNA processing</keyword>
<dbReference type="GO" id="GO:0017025">
    <property type="term" value="F:TBP-class protein binding"/>
    <property type="evidence" value="ECO:0007669"/>
    <property type="project" value="InterPro"/>
</dbReference>
<dbReference type="Pfam" id="PF12157">
    <property type="entry name" value="DUF3591"/>
    <property type="match status" value="1"/>
</dbReference>
<dbReference type="Pfam" id="PF00439">
    <property type="entry name" value="Bromodomain"/>
    <property type="match status" value="1"/>
</dbReference>
<evidence type="ECO:0000256" key="2">
    <source>
        <dbReference type="ARBA" id="ARBA00004514"/>
    </source>
</evidence>
<keyword evidence="5" id="KW-0963">Cytoplasm</keyword>
<comment type="caution">
    <text evidence="16">The sequence shown here is derived from an EMBL/GenBank/DDBJ whole genome shotgun (WGS) entry which is preliminary data.</text>
</comment>
<evidence type="ECO:0000256" key="13">
    <source>
        <dbReference type="SAM" id="MobiDB-lite"/>
    </source>
</evidence>
<evidence type="ECO:0000259" key="14">
    <source>
        <dbReference type="PROSITE" id="PS50014"/>
    </source>
</evidence>
<keyword evidence="8" id="KW-0508">mRNA splicing</keyword>
<feature type="domain" description="Bromo" evidence="14">
    <location>
        <begin position="1299"/>
        <end position="1369"/>
    </location>
</feature>
<keyword evidence="10" id="KW-0687">Ribonucleoprotein</keyword>
<dbReference type="SUPFAM" id="SSF50182">
    <property type="entry name" value="Sm-like ribonucleoproteins"/>
    <property type="match status" value="1"/>
</dbReference>
<dbReference type="Proteomes" id="UP000241769">
    <property type="component" value="Unassembled WGS sequence"/>
</dbReference>
<dbReference type="STRING" id="1890364.A0A2P6NH91"/>
<evidence type="ECO:0000259" key="15">
    <source>
        <dbReference type="PROSITE" id="PS52002"/>
    </source>
</evidence>
<feature type="region of interest" description="Disordered" evidence="13">
    <location>
        <begin position="1221"/>
        <end position="1253"/>
    </location>
</feature>
<feature type="region of interest" description="Disordered" evidence="13">
    <location>
        <begin position="1"/>
        <end position="23"/>
    </location>
</feature>
<dbReference type="GO" id="GO:0008380">
    <property type="term" value="P:RNA splicing"/>
    <property type="evidence" value="ECO:0007669"/>
    <property type="project" value="UniProtKB-KW"/>
</dbReference>
<keyword evidence="16" id="KW-0648">Protein biosynthesis</keyword>
<feature type="compositionally biased region" description="Basic and acidic residues" evidence="13">
    <location>
        <begin position="1151"/>
        <end position="1161"/>
    </location>
</feature>
<evidence type="ECO:0000256" key="11">
    <source>
        <dbReference type="ARBA" id="ARBA00033125"/>
    </source>
</evidence>
<dbReference type="GO" id="GO:0003743">
    <property type="term" value="F:translation initiation factor activity"/>
    <property type="evidence" value="ECO:0007669"/>
    <property type="project" value="UniProtKB-KW"/>
</dbReference>
<feature type="compositionally biased region" description="Polar residues" evidence="13">
    <location>
        <begin position="1460"/>
        <end position="1471"/>
    </location>
</feature>
<dbReference type="GO" id="GO:0005669">
    <property type="term" value="C:transcription factor TFIID complex"/>
    <property type="evidence" value="ECO:0007669"/>
    <property type="project" value="InterPro"/>
</dbReference>
<comment type="similarity">
    <text evidence="3">Belongs to the snRNP core protein family.</text>
</comment>
<dbReference type="SMART" id="SM00297">
    <property type="entry name" value="BROMO"/>
    <property type="match status" value="1"/>
</dbReference>
<feature type="compositionally biased region" description="Polar residues" evidence="13">
    <location>
        <begin position="1421"/>
        <end position="1436"/>
    </location>
</feature>
<evidence type="ECO:0000256" key="9">
    <source>
        <dbReference type="ARBA" id="ARBA00023242"/>
    </source>
</evidence>